<dbReference type="Pfam" id="PF13377">
    <property type="entry name" value="Peripla_BP_3"/>
    <property type="match status" value="1"/>
</dbReference>
<dbReference type="InterPro" id="IPR010982">
    <property type="entry name" value="Lambda_DNA-bd_dom_sf"/>
</dbReference>
<proteinExistence type="predicted"/>
<evidence type="ECO:0000259" key="4">
    <source>
        <dbReference type="PROSITE" id="PS50932"/>
    </source>
</evidence>
<dbReference type="InterPro" id="IPR028082">
    <property type="entry name" value="Peripla_BP_I"/>
</dbReference>
<dbReference type="PANTHER" id="PTHR30146:SF138">
    <property type="entry name" value="TRANSCRIPTIONAL REGULATORY PROTEIN"/>
    <property type="match status" value="1"/>
</dbReference>
<dbReference type="InterPro" id="IPR000843">
    <property type="entry name" value="HTH_LacI"/>
</dbReference>
<reference evidence="5 6" key="1">
    <citation type="submission" date="2024-03" db="EMBL/GenBank/DDBJ databases">
        <title>Natural products discovery in diverse microorganisms through a two-stage MS feature dereplication strategy.</title>
        <authorList>
            <person name="Zhang R."/>
        </authorList>
    </citation>
    <scope>NUCLEOTIDE SEQUENCE [LARGE SCALE GENOMIC DNA]</scope>
    <source>
        <strain evidence="5 6">18930</strain>
    </source>
</reference>
<feature type="domain" description="HTH lacI-type" evidence="4">
    <location>
        <begin position="2"/>
        <end position="56"/>
    </location>
</feature>
<keyword evidence="6" id="KW-1185">Reference proteome</keyword>
<dbReference type="Proteomes" id="UP001432000">
    <property type="component" value="Chromosome"/>
</dbReference>
<dbReference type="SUPFAM" id="SSF47413">
    <property type="entry name" value="lambda repressor-like DNA-binding domains"/>
    <property type="match status" value="1"/>
</dbReference>
<dbReference type="CDD" id="cd01392">
    <property type="entry name" value="HTH_LacI"/>
    <property type="match status" value="1"/>
</dbReference>
<protein>
    <submittedName>
        <fullName evidence="5">LacI family DNA-binding transcriptional regulator</fullName>
    </submittedName>
</protein>
<dbReference type="GO" id="GO:0003677">
    <property type="term" value="F:DNA binding"/>
    <property type="evidence" value="ECO:0007669"/>
    <property type="project" value="UniProtKB-KW"/>
</dbReference>
<accession>A0ABZ2PIH6</accession>
<sequence length="335" mass="35735">MVTAKDVAERLQVSISTVGRALADDNRISVDTRQRVREAAADMGYAGNSAARIVRGQSSNLVGLIVPDIRNSFYANVAHQLSVTLSQYGYHLMLAESGDDRSTELRHVRDLVAGKAAALIAVPSGSPHPELVKLLESIPHVQLLRKQQGWGEQCFGIGDNEALREATAHLAQLGHTRVAYIGGPLSLSTGSERLRGYRSVVRDHQMADEPELQNLIPPASPDGAAKVVRELLASKQPPTGLVLGSVQLTIGVLDALTSDTTAVPHRLSIVGFGDEPGFSWWGPGLTTMTLPVAAAASSCALWVVDRLRAPTDNSAAYTALMSGRLQIRGSTARLD</sequence>
<gene>
    <name evidence="5" type="ORF">WDS16_26970</name>
</gene>
<keyword evidence="1" id="KW-0805">Transcription regulation</keyword>
<dbReference type="Gene3D" id="1.10.260.40">
    <property type="entry name" value="lambda repressor-like DNA-binding domains"/>
    <property type="match status" value="1"/>
</dbReference>
<dbReference type="PANTHER" id="PTHR30146">
    <property type="entry name" value="LACI-RELATED TRANSCRIPTIONAL REPRESSOR"/>
    <property type="match status" value="1"/>
</dbReference>
<name>A0ABZ2PIH6_9NOCA</name>
<evidence type="ECO:0000256" key="1">
    <source>
        <dbReference type="ARBA" id="ARBA00023015"/>
    </source>
</evidence>
<evidence type="ECO:0000313" key="5">
    <source>
        <dbReference type="EMBL" id="WXG68779.1"/>
    </source>
</evidence>
<dbReference type="RefSeq" id="WP_338889192.1">
    <property type="nucleotide sequence ID" value="NZ_CP147846.1"/>
</dbReference>
<evidence type="ECO:0000256" key="2">
    <source>
        <dbReference type="ARBA" id="ARBA00023125"/>
    </source>
</evidence>
<dbReference type="Gene3D" id="3.40.50.2300">
    <property type="match status" value="2"/>
</dbReference>
<dbReference type="PROSITE" id="PS50932">
    <property type="entry name" value="HTH_LACI_2"/>
    <property type="match status" value="1"/>
</dbReference>
<keyword evidence="3" id="KW-0804">Transcription</keyword>
<organism evidence="5 6">
    <name type="scientific">Rhodococcus sovatensis</name>
    <dbReference type="NCBI Taxonomy" id="1805840"/>
    <lineage>
        <taxon>Bacteria</taxon>
        <taxon>Bacillati</taxon>
        <taxon>Actinomycetota</taxon>
        <taxon>Actinomycetes</taxon>
        <taxon>Mycobacteriales</taxon>
        <taxon>Nocardiaceae</taxon>
        <taxon>Rhodococcus</taxon>
    </lineage>
</organism>
<keyword evidence="2 5" id="KW-0238">DNA-binding</keyword>
<dbReference type="CDD" id="cd06267">
    <property type="entry name" value="PBP1_LacI_sugar_binding-like"/>
    <property type="match status" value="1"/>
</dbReference>
<dbReference type="EMBL" id="CP147846">
    <property type="protein sequence ID" value="WXG68779.1"/>
    <property type="molecule type" value="Genomic_DNA"/>
</dbReference>
<dbReference type="SMART" id="SM00354">
    <property type="entry name" value="HTH_LACI"/>
    <property type="match status" value="1"/>
</dbReference>
<evidence type="ECO:0000313" key="6">
    <source>
        <dbReference type="Proteomes" id="UP001432000"/>
    </source>
</evidence>
<dbReference type="InterPro" id="IPR046335">
    <property type="entry name" value="LacI/GalR-like_sensor"/>
</dbReference>
<dbReference type="Pfam" id="PF00356">
    <property type="entry name" value="LacI"/>
    <property type="match status" value="1"/>
</dbReference>
<evidence type="ECO:0000256" key="3">
    <source>
        <dbReference type="ARBA" id="ARBA00023163"/>
    </source>
</evidence>
<dbReference type="SUPFAM" id="SSF53822">
    <property type="entry name" value="Periplasmic binding protein-like I"/>
    <property type="match status" value="1"/>
</dbReference>